<evidence type="ECO:0000313" key="3">
    <source>
        <dbReference type="Proteomes" id="UP000319263"/>
    </source>
</evidence>
<dbReference type="InterPro" id="IPR012349">
    <property type="entry name" value="Split_barrel_FMN-bd"/>
</dbReference>
<dbReference type="Pfam" id="PF12900">
    <property type="entry name" value="Pyridox_ox_2"/>
    <property type="match status" value="1"/>
</dbReference>
<accession>A0A516Q0E2</accession>
<dbReference type="Gene3D" id="2.30.110.10">
    <property type="entry name" value="Electron Transport, Fmn-binding Protein, Chain A"/>
    <property type="match status" value="1"/>
</dbReference>
<dbReference type="Proteomes" id="UP000319263">
    <property type="component" value="Chromosome"/>
</dbReference>
<evidence type="ECO:0000313" key="2">
    <source>
        <dbReference type="EMBL" id="QDP96671.1"/>
    </source>
</evidence>
<name>A0A516Q0E2_9ACTN</name>
<gene>
    <name evidence="2" type="ORF">FOE78_12820</name>
</gene>
<feature type="compositionally biased region" description="Basic and acidic residues" evidence="1">
    <location>
        <begin position="1"/>
        <end position="22"/>
    </location>
</feature>
<feature type="region of interest" description="Disordered" evidence="1">
    <location>
        <begin position="1"/>
        <end position="24"/>
    </location>
</feature>
<dbReference type="SUPFAM" id="SSF50475">
    <property type="entry name" value="FMN-binding split barrel"/>
    <property type="match status" value="1"/>
</dbReference>
<dbReference type="InterPro" id="IPR024747">
    <property type="entry name" value="Pyridox_Oxase-rel"/>
</dbReference>
<proteinExistence type="predicted"/>
<dbReference type="KEGG" id="mik:FOE78_12820"/>
<dbReference type="OrthoDB" id="5193072at2"/>
<reference evidence="2 3" key="1">
    <citation type="submission" date="2019-07" db="EMBL/GenBank/DDBJ databases">
        <title>Microlunatus dokdonensis sp. nov. isolated from the rhizospheric soil of the wild plant Elymus tsukushiensis.</title>
        <authorList>
            <person name="Ghim S.-Y."/>
            <person name="Hwang Y.-J."/>
            <person name="Son J.-S."/>
            <person name="Shin J.-H."/>
        </authorList>
    </citation>
    <scope>NUCLEOTIDE SEQUENCE [LARGE SCALE GENOMIC DNA]</scope>
    <source>
        <strain evidence="2 3">KUDC0627</strain>
    </source>
</reference>
<organism evidence="2 3">
    <name type="scientific">Microlunatus elymi</name>
    <dbReference type="NCBI Taxonomy" id="2596828"/>
    <lineage>
        <taxon>Bacteria</taxon>
        <taxon>Bacillati</taxon>
        <taxon>Actinomycetota</taxon>
        <taxon>Actinomycetes</taxon>
        <taxon>Propionibacteriales</taxon>
        <taxon>Propionibacteriaceae</taxon>
        <taxon>Microlunatus</taxon>
    </lineage>
</organism>
<dbReference type="AlphaFoldDB" id="A0A516Q0E2"/>
<keyword evidence="3" id="KW-1185">Reference proteome</keyword>
<evidence type="ECO:0000256" key="1">
    <source>
        <dbReference type="SAM" id="MobiDB-lite"/>
    </source>
</evidence>
<protein>
    <submittedName>
        <fullName evidence="2">Pyridoxamine 5'-phosphate oxidase family protein</fullName>
    </submittedName>
</protein>
<dbReference type="RefSeq" id="WP_143986633.1">
    <property type="nucleotide sequence ID" value="NZ_CP041692.1"/>
</dbReference>
<dbReference type="EMBL" id="CP041692">
    <property type="protein sequence ID" value="QDP96671.1"/>
    <property type="molecule type" value="Genomic_DNA"/>
</dbReference>
<sequence>MDEHAAGPAGDRAETGDNRAETGEISVLTPDECWQFVDAATIGRVGFVADDAVQIIPVNYLVADGILIRTLPDGVIAAQAGQPVAFHVDYHDASGIGWSVLMHGPLLEVDAIELDRIDNPGRVLPWAGGRRDRFLRLQPTDITGRRVHRIRNT</sequence>